<dbReference type="InterPro" id="IPR036188">
    <property type="entry name" value="FAD/NAD-bd_sf"/>
</dbReference>
<organism evidence="2 3">
    <name type="scientific">Symbiodinium pilosum</name>
    <name type="common">Dinoflagellate</name>
    <dbReference type="NCBI Taxonomy" id="2952"/>
    <lineage>
        <taxon>Eukaryota</taxon>
        <taxon>Sar</taxon>
        <taxon>Alveolata</taxon>
        <taxon>Dinophyceae</taxon>
        <taxon>Suessiales</taxon>
        <taxon>Symbiodiniaceae</taxon>
        <taxon>Symbiodinium</taxon>
    </lineage>
</organism>
<dbReference type="PANTHER" id="PTHR43755">
    <property type="match status" value="1"/>
</dbReference>
<comment type="caution">
    <text evidence="2">The sequence shown here is derived from an EMBL/GenBank/DDBJ whole genome shotgun (WGS) entry which is preliminary data.</text>
</comment>
<proteinExistence type="predicted"/>
<dbReference type="Gene3D" id="3.50.50.100">
    <property type="match status" value="1"/>
</dbReference>
<dbReference type="EMBL" id="CAJNIZ010023213">
    <property type="protein sequence ID" value="CAE7467245.1"/>
    <property type="molecule type" value="Genomic_DNA"/>
</dbReference>
<evidence type="ECO:0000259" key="1">
    <source>
        <dbReference type="Pfam" id="PF07992"/>
    </source>
</evidence>
<sequence length="430" mass="46309">MAGDDVSEQPHQPHILIVGAGFGGLGCIHTLGQLETPARVTIVDKKDTFTIGGTWQFVWTGRLSQDKTRWPLSSAALPPMASLMLNTSVSKLDLAAQKAILANGTPIAYDQLVLSPGVVSDGSRIPGLTEHALNLYCFDNVVSQKEQLEHFSQLAEAKVLASEKATLLISIAAVPYQCPVAPWEVAFLVDAKLRATGVREGARIVITAPNEWPLPDPTRPKFEAEMSAKQVEFFNNKQLAALEPNLAHYADGTSVAFDLAWAVYPQRAPDFVRDSGLVNARGFVPVDLQTNRIASEALQLLQIPAMVKAGTSHVPYCIGDCCWTMIQPELPHPKAGEFAWQMGANVAKQIDATCRGEALPPPDKRKGSCFAEAGNGTVLLLEPDLSAVLADPLNGKPDARVSEAPEAAKVEWVNKHLARIFNGSVAPFIS</sequence>
<keyword evidence="3" id="KW-1185">Reference proteome</keyword>
<dbReference type="GO" id="GO:0016491">
    <property type="term" value="F:oxidoreductase activity"/>
    <property type="evidence" value="ECO:0007669"/>
    <property type="project" value="InterPro"/>
</dbReference>
<evidence type="ECO:0000313" key="3">
    <source>
        <dbReference type="Proteomes" id="UP000649617"/>
    </source>
</evidence>
<dbReference type="InterPro" id="IPR052541">
    <property type="entry name" value="SQRD"/>
</dbReference>
<gene>
    <name evidence="2" type="primary">yjlD</name>
    <name evidence="2" type="ORF">SPIL2461_LOCUS11763</name>
</gene>
<dbReference type="PANTHER" id="PTHR43755:SF1">
    <property type="entry name" value="FAD-DEPENDENT PYRIDINE NUCLEOTIDE-DISULPHIDE OXIDOREDUCTASE"/>
    <property type="match status" value="1"/>
</dbReference>
<dbReference type="Pfam" id="PF07992">
    <property type="entry name" value="Pyr_redox_2"/>
    <property type="match status" value="1"/>
</dbReference>
<reference evidence="2" key="1">
    <citation type="submission" date="2021-02" db="EMBL/GenBank/DDBJ databases">
        <authorList>
            <person name="Dougan E. K."/>
            <person name="Rhodes N."/>
            <person name="Thang M."/>
            <person name="Chan C."/>
        </authorList>
    </citation>
    <scope>NUCLEOTIDE SEQUENCE</scope>
</reference>
<dbReference type="SUPFAM" id="SSF51905">
    <property type="entry name" value="FAD/NAD(P)-binding domain"/>
    <property type="match status" value="2"/>
</dbReference>
<name>A0A812S4Z5_SYMPI</name>
<feature type="domain" description="FAD/NAD(P)-binding" evidence="1">
    <location>
        <begin position="14"/>
        <end position="135"/>
    </location>
</feature>
<evidence type="ECO:0000313" key="2">
    <source>
        <dbReference type="EMBL" id="CAE7467245.1"/>
    </source>
</evidence>
<dbReference type="OrthoDB" id="5376590at2759"/>
<dbReference type="InterPro" id="IPR023753">
    <property type="entry name" value="FAD/NAD-binding_dom"/>
</dbReference>
<dbReference type="AlphaFoldDB" id="A0A812S4Z5"/>
<protein>
    <submittedName>
        <fullName evidence="2">YjlD protein</fullName>
    </submittedName>
</protein>
<dbReference type="Proteomes" id="UP000649617">
    <property type="component" value="Unassembled WGS sequence"/>
</dbReference>
<accession>A0A812S4Z5</accession>